<protein>
    <submittedName>
        <fullName evidence="2">Uncharacterized protein</fullName>
    </submittedName>
</protein>
<dbReference type="Proteomes" id="UP000618460">
    <property type="component" value="Unassembled WGS sequence"/>
</dbReference>
<feature type="transmembrane region" description="Helical" evidence="1">
    <location>
        <begin position="33"/>
        <end position="49"/>
    </location>
</feature>
<comment type="caution">
    <text evidence="2">The sequence shown here is derived from an EMBL/GenBank/DDBJ whole genome shotgun (WGS) entry which is preliminary data.</text>
</comment>
<dbReference type="AlphaFoldDB" id="A0A917TWW7"/>
<keyword evidence="3" id="KW-1185">Reference proteome</keyword>
<keyword evidence="1" id="KW-0812">Transmembrane</keyword>
<name>A0A917TWW7_9BACI</name>
<keyword evidence="1" id="KW-0472">Membrane</keyword>
<evidence type="ECO:0000313" key="3">
    <source>
        <dbReference type="Proteomes" id="UP000618460"/>
    </source>
</evidence>
<evidence type="ECO:0000313" key="2">
    <source>
        <dbReference type="EMBL" id="GGM41614.1"/>
    </source>
</evidence>
<reference evidence="2" key="2">
    <citation type="submission" date="2020-09" db="EMBL/GenBank/DDBJ databases">
        <authorList>
            <person name="Sun Q."/>
            <person name="Zhou Y."/>
        </authorList>
    </citation>
    <scope>NUCLEOTIDE SEQUENCE</scope>
    <source>
        <strain evidence="2">CGMCC 1.6333</strain>
    </source>
</reference>
<organism evidence="2 3">
    <name type="scientific">Paraliobacillus quinghaiensis</name>
    <dbReference type="NCBI Taxonomy" id="470815"/>
    <lineage>
        <taxon>Bacteria</taxon>
        <taxon>Bacillati</taxon>
        <taxon>Bacillota</taxon>
        <taxon>Bacilli</taxon>
        <taxon>Bacillales</taxon>
        <taxon>Bacillaceae</taxon>
        <taxon>Paraliobacillus</taxon>
    </lineage>
</organism>
<sequence length="61" mass="7365">MIKLSTTYQRYRMINSSLMMAFKHRTAPSTTEGLFGITFKVICYIFLYLKKRNIIKRTQFY</sequence>
<evidence type="ECO:0000256" key="1">
    <source>
        <dbReference type="SAM" id="Phobius"/>
    </source>
</evidence>
<dbReference type="EMBL" id="BMLG01000027">
    <property type="protein sequence ID" value="GGM41614.1"/>
    <property type="molecule type" value="Genomic_DNA"/>
</dbReference>
<proteinExistence type="predicted"/>
<reference evidence="2" key="1">
    <citation type="journal article" date="2014" name="Int. J. Syst. Evol. Microbiol.">
        <title>Complete genome sequence of Corynebacterium casei LMG S-19264T (=DSM 44701T), isolated from a smear-ripened cheese.</title>
        <authorList>
            <consortium name="US DOE Joint Genome Institute (JGI-PGF)"/>
            <person name="Walter F."/>
            <person name="Albersmeier A."/>
            <person name="Kalinowski J."/>
            <person name="Ruckert C."/>
        </authorList>
    </citation>
    <scope>NUCLEOTIDE SEQUENCE</scope>
    <source>
        <strain evidence="2">CGMCC 1.6333</strain>
    </source>
</reference>
<gene>
    <name evidence="2" type="ORF">GCM10011351_29700</name>
</gene>
<keyword evidence="1" id="KW-1133">Transmembrane helix</keyword>
<accession>A0A917TWW7</accession>